<dbReference type="RefSeq" id="WP_188689877.1">
    <property type="nucleotide sequence ID" value="NZ_BMIR01000003.1"/>
</dbReference>
<dbReference type="PROSITE" id="PS01124">
    <property type="entry name" value="HTH_ARAC_FAMILY_2"/>
    <property type="match status" value="1"/>
</dbReference>
<evidence type="ECO:0000259" key="3">
    <source>
        <dbReference type="PROSITE" id="PS01124"/>
    </source>
</evidence>
<organism evidence="4 5">
    <name type="scientific">Pullulanibacillus camelliae</name>
    <dbReference type="NCBI Taxonomy" id="1707096"/>
    <lineage>
        <taxon>Bacteria</taxon>
        <taxon>Bacillati</taxon>
        <taxon>Bacillota</taxon>
        <taxon>Bacilli</taxon>
        <taxon>Bacillales</taxon>
        <taxon>Sporolactobacillaceae</taxon>
        <taxon>Pullulanibacillus</taxon>
    </lineage>
</organism>
<dbReference type="PANTHER" id="PTHR43436">
    <property type="entry name" value="ARAC-FAMILY TRANSCRIPTIONAL REGULATOR"/>
    <property type="match status" value="1"/>
</dbReference>
<dbReference type="Proteomes" id="UP000628775">
    <property type="component" value="Unassembled WGS sequence"/>
</dbReference>
<reference evidence="4" key="1">
    <citation type="journal article" date="2014" name="Int. J. Syst. Evol. Microbiol.">
        <title>Complete genome sequence of Corynebacterium casei LMG S-19264T (=DSM 44701T), isolated from a smear-ripened cheese.</title>
        <authorList>
            <consortium name="US DOE Joint Genome Institute (JGI-PGF)"/>
            <person name="Walter F."/>
            <person name="Albersmeier A."/>
            <person name="Kalinowski J."/>
            <person name="Ruckert C."/>
        </authorList>
    </citation>
    <scope>NUCLEOTIDE SEQUENCE</scope>
    <source>
        <strain evidence="4">CGMCC 1.15371</strain>
    </source>
</reference>
<keyword evidence="1" id="KW-0805">Transcription regulation</keyword>
<dbReference type="GO" id="GO:0003700">
    <property type="term" value="F:DNA-binding transcription factor activity"/>
    <property type="evidence" value="ECO:0007669"/>
    <property type="project" value="InterPro"/>
</dbReference>
<name>A0A8J2VN23_9BACL</name>
<keyword evidence="2" id="KW-0804">Transcription</keyword>
<dbReference type="Pfam" id="PF12833">
    <property type="entry name" value="HTH_18"/>
    <property type="match status" value="1"/>
</dbReference>
<reference evidence="4" key="2">
    <citation type="submission" date="2020-09" db="EMBL/GenBank/DDBJ databases">
        <authorList>
            <person name="Sun Q."/>
            <person name="Zhou Y."/>
        </authorList>
    </citation>
    <scope>NUCLEOTIDE SEQUENCE</scope>
    <source>
        <strain evidence="4">CGMCC 1.15371</strain>
    </source>
</reference>
<evidence type="ECO:0000313" key="4">
    <source>
        <dbReference type="EMBL" id="GGE32857.1"/>
    </source>
</evidence>
<dbReference type="SUPFAM" id="SSF46689">
    <property type="entry name" value="Homeodomain-like"/>
    <property type="match status" value="2"/>
</dbReference>
<evidence type="ECO:0000313" key="5">
    <source>
        <dbReference type="Proteomes" id="UP000628775"/>
    </source>
</evidence>
<dbReference type="EMBL" id="BMIR01000003">
    <property type="protein sequence ID" value="GGE32857.1"/>
    <property type="molecule type" value="Genomic_DNA"/>
</dbReference>
<dbReference type="Pfam" id="PF06719">
    <property type="entry name" value="AraC_N"/>
    <property type="match status" value="1"/>
</dbReference>
<comment type="caution">
    <text evidence="4">The sequence shown here is derived from an EMBL/GenBank/DDBJ whole genome shotgun (WGS) entry which is preliminary data.</text>
</comment>
<protein>
    <submittedName>
        <fullName evidence="4">AraC family transcriptional regulator</fullName>
    </submittedName>
</protein>
<dbReference type="Gene3D" id="1.10.10.60">
    <property type="entry name" value="Homeodomain-like"/>
    <property type="match status" value="1"/>
</dbReference>
<evidence type="ECO:0000256" key="2">
    <source>
        <dbReference type="ARBA" id="ARBA00023163"/>
    </source>
</evidence>
<dbReference type="PANTHER" id="PTHR43436:SF1">
    <property type="entry name" value="TRANSCRIPTIONAL REGULATORY PROTEIN"/>
    <property type="match status" value="1"/>
</dbReference>
<dbReference type="GO" id="GO:0043565">
    <property type="term" value="F:sequence-specific DNA binding"/>
    <property type="evidence" value="ECO:0007669"/>
    <property type="project" value="InterPro"/>
</dbReference>
<accession>A0A8J2VN23</accession>
<evidence type="ECO:0000256" key="1">
    <source>
        <dbReference type="ARBA" id="ARBA00023015"/>
    </source>
</evidence>
<dbReference type="InterPro" id="IPR009057">
    <property type="entry name" value="Homeodomain-like_sf"/>
</dbReference>
<dbReference type="SMART" id="SM00342">
    <property type="entry name" value="HTH_ARAC"/>
    <property type="match status" value="1"/>
</dbReference>
<proteinExistence type="predicted"/>
<sequence>MFNKRQSEHYRTSVDPNDSLHQKLLDQLITLVNQFTDKEGQTQTSIPFLSIFKHSNPGPLAPGVTTPSFCLILQGSKKLLIGQDILHYHTGNYLASIIDLPATGQVTRATPDSPYIGLRIDCPIQEIASVMIEAQLSAPSKDTKQTRAAFIGSANADLLDHFIRLMKLLNKPEQVPFLSNLIKREMLYVLLTGEYGQCFLQHAFFDPQADGIGKAIAWIKDNLAQSFTVEELAKLCNMSVSGLHHKFKALTTMGPIQYQKKLRLQEARRLMLGEYVDAGTAAHAVGYESPSQFNREYHRHFGLPPLKDIKALRKSSGLSGPDID</sequence>
<dbReference type="AlphaFoldDB" id="A0A8J2VN23"/>
<feature type="domain" description="HTH araC/xylS-type" evidence="3">
    <location>
        <begin position="213"/>
        <end position="311"/>
    </location>
</feature>
<dbReference type="InterPro" id="IPR018060">
    <property type="entry name" value="HTH_AraC"/>
</dbReference>
<keyword evidence="5" id="KW-1185">Reference proteome</keyword>
<gene>
    <name evidence="4" type="ORF">GCM10011391_09360</name>
</gene>
<dbReference type="InterPro" id="IPR009594">
    <property type="entry name" value="Tscrpt_reg_HTH_AraC_N"/>
</dbReference>